<protein>
    <submittedName>
        <fullName evidence="1">Uncharacterized protein</fullName>
    </submittedName>
</protein>
<name>A0A225DLS8_9BACT</name>
<reference evidence="2" key="1">
    <citation type="submission" date="2017-06" db="EMBL/GenBank/DDBJ databases">
        <title>Genome analysis of Fimbriiglobus ruber SP5, the first member of the order Planctomycetales with confirmed chitinolytic capability.</title>
        <authorList>
            <person name="Ravin N.V."/>
            <person name="Rakitin A.L."/>
            <person name="Ivanova A.A."/>
            <person name="Beletsky A.V."/>
            <person name="Kulichevskaya I.S."/>
            <person name="Mardanov A.V."/>
            <person name="Dedysh S.N."/>
        </authorList>
    </citation>
    <scope>NUCLEOTIDE SEQUENCE [LARGE SCALE GENOMIC DNA]</scope>
    <source>
        <strain evidence="2">SP5</strain>
    </source>
</reference>
<keyword evidence="2" id="KW-1185">Reference proteome</keyword>
<dbReference type="EMBL" id="NIDE01000008">
    <property type="protein sequence ID" value="OWK40574.1"/>
    <property type="molecule type" value="Genomic_DNA"/>
</dbReference>
<accession>A0A225DLS8</accession>
<proteinExistence type="predicted"/>
<dbReference type="AlphaFoldDB" id="A0A225DLS8"/>
<evidence type="ECO:0000313" key="1">
    <source>
        <dbReference type="EMBL" id="OWK40574.1"/>
    </source>
</evidence>
<comment type="caution">
    <text evidence="1">The sequence shown here is derived from an EMBL/GenBank/DDBJ whole genome shotgun (WGS) entry which is preliminary data.</text>
</comment>
<gene>
    <name evidence="1" type="ORF">FRUB_05493</name>
</gene>
<sequence>MRPTPERVRVSWKKSCEWRWFGSAAHADDQASRSFRFDTHN</sequence>
<dbReference type="Proteomes" id="UP000214646">
    <property type="component" value="Unassembled WGS sequence"/>
</dbReference>
<evidence type="ECO:0000313" key="2">
    <source>
        <dbReference type="Proteomes" id="UP000214646"/>
    </source>
</evidence>
<organism evidence="1 2">
    <name type="scientific">Fimbriiglobus ruber</name>
    <dbReference type="NCBI Taxonomy" id="1908690"/>
    <lineage>
        <taxon>Bacteria</taxon>
        <taxon>Pseudomonadati</taxon>
        <taxon>Planctomycetota</taxon>
        <taxon>Planctomycetia</taxon>
        <taxon>Gemmatales</taxon>
        <taxon>Gemmataceae</taxon>
        <taxon>Fimbriiglobus</taxon>
    </lineage>
</organism>